<dbReference type="GO" id="GO:0005886">
    <property type="term" value="C:plasma membrane"/>
    <property type="evidence" value="ECO:0007669"/>
    <property type="project" value="TreeGrafter"/>
</dbReference>
<feature type="transmembrane region" description="Helical" evidence="6">
    <location>
        <begin position="184"/>
        <end position="205"/>
    </location>
</feature>
<proteinExistence type="inferred from homology"/>
<organism evidence="7 8">
    <name type="scientific">Natronoarchaeum mannanilyticum</name>
    <dbReference type="NCBI Taxonomy" id="926360"/>
    <lineage>
        <taxon>Archaea</taxon>
        <taxon>Methanobacteriati</taxon>
        <taxon>Methanobacteriota</taxon>
        <taxon>Stenosarchaea group</taxon>
        <taxon>Halobacteria</taxon>
        <taxon>Halobacteriales</taxon>
        <taxon>Natronoarchaeaceae</taxon>
    </lineage>
</organism>
<dbReference type="Gene3D" id="1.20.1080.10">
    <property type="entry name" value="Glycerol uptake facilitator protein"/>
    <property type="match status" value="1"/>
</dbReference>
<dbReference type="GO" id="GO:0015499">
    <property type="term" value="F:formate transmembrane transporter activity"/>
    <property type="evidence" value="ECO:0007669"/>
    <property type="project" value="TreeGrafter"/>
</dbReference>
<feature type="transmembrane region" description="Helical" evidence="6">
    <location>
        <begin position="225"/>
        <end position="250"/>
    </location>
</feature>
<comment type="subcellular location">
    <subcellularLocation>
        <location evidence="1">Membrane</location>
        <topology evidence="1">Multi-pass membrane protein</topology>
    </subcellularLocation>
</comment>
<keyword evidence="2 6" id="KW-0812">Transmembrane</keyword>
<evidence type="ECO:0000313" key="7">
    <source>
        <dbReference type="EMBL" id="GAA0666040.1"/>
    </source>
</evidence>
<protein>
    <submittedName>
        <fullName evidence="7">Formate/nitrite transporter family protein</fullName>
    </submittedName>
</protein>
<dbReference type="InterPro" id="IPR024002">
    <property type="entry name" value="For/NO2_transpt_CS"/>
</dbReference>
<dbReference type="PROSITE" id="PS01005">
    <property type="entry name" value="FORMATE_NITRITE_TP_1"/>
    <property type="match status" value="1"/>
</dbReference>
<evidence type="ECO:0000256" key="1">
    <source>
        <dbReference type="ARBA" id="ARBA00004141"/>
    </source>
</evidence>
<dbReference type="EMBL" id="BAAADV010000001">
    <property type="protein sequence ID" value="GAA0666040.1"/>
    <property type="molecule type" value="Genomic_DNA"/>
</dbReference>
<keyword evidence="8" id="KW-1185">Reference proteome</keyword>
<accession>A0AAV3T7T0</accession>
<reference evidence="7 8" key="1">
    <citation type="journal article" date="2019" name="Int. J. Syst. Evol. Microbiol.">
        <title>The Global Catalogue of Microorganisms (GCM) 10K type strain sequencing project: providing services to taxonomists for standard genome sequencing and annotation.</title>
        <authorList>
            <consortium name="The Broad Institute Genomics Platform"/>
            <consortium name="The Broad Institute Genome Sequencing Center for Infectious Disease"/>
            <person name="Wu L."/>
            <person name="Ma J."/>
        </authorList>
    </citation>
    <scope>NUCLEOTIDE SEQUENCE [LARGE SCALE GENOMIC DNA]</scope>
    <source>
        <strain evidence="7 8">JCM 16328</strain>
    </source>
</reference>
<evidence type="ECO:0000313" key="8">
    <source>
        <dbReference type="Proteomes" id="UP001500420"/>
    </source>
</evidence>
<feature type="transmembrane region" description="Helical" evidence="6">
    <location>
        <begin position="153"/>
        <end position="172"/>
    </location>
</feature>
<keyword evidence="4 6" id="KW-0472">Membrane</keyword>
<keyword evidence="3 6" id="KW-1133">Transmembrane helix</keyword>
<dbReference type="Pfam" id="PF01226">
    <property type="entry name" value="Form_Nir_trans"/>
    <property type="match status" value="1"/>
</dbReference>
<sequence>MYSETIEDVSGAAAAQMELINKRLLAYLAHSALAGAYLGFGVAIAFIFAGDLMGTQFEPFQGIVMGASFGIALSLVIMAGSELFTGNAMIMTIGQLTGRVPAGATLKVWAWSWIGNLIGSVIIAAMLVGSGTLPTEPFAAIGAAKMTMAPLELFLRAMLCNWLIVLAVWCNFRLENPVAKLIMIFWCLLVFIGAGFEHSIANMAILTSANLLPIADPAVSWSGMAYNIAIVTAGNVASGVFCLGAVYYYISTSYGIEYEWSMEDNVAMNVGAGTAASQDDD</sequence>
<feature type="transmembrane region" description="Helical" evidence="6">
    <location>
        <begin position="60"/>
        <end position="81"/>
    </location>
</feature>
<evidence type="ECO:0000256" key="2">
    <source>
        <dbReference type="ARBA" id="ARBA00022692"/>
    </source>
</evidence>
<dbReference type="RefSeq" id="WP_256391834.1">
    <property type="nucleotide sequence ID" value="NZ_BAAADV010000001.1"/>
</dbReference>
<evidence type="ECO:0000256" key="6">
    <source>
        <dbReference type="SAM" id="Phobius"/>
    </source>
</evidence>
<feature type="transmembrane region" description="Helical" evidence="6">
    <location>
        <begin position="24"/>
        <end position="48"/>
    </location>
</feature>
<gene>
    <name evidence="7" type="ORF">GCM10009020_09040</name>
</gene>
<dbReference type="AlphaFoldDB" id="A0AAV3T7T0"/>
<name>A0AAV3T7T0_9EURY</name>
<dbReference type="InterPro" id="IPR000292">
    <property type="entry name" value="For/NO2_transpt"/>
</dbReference>
<dbReference type="PANTHER" id="PTHR30520:SF8">
    <property type="entry name" value="NITRITE TRANSPORTER NIRC"/>
    <property type="match status" value="1"/>
</dbReference>
<comment type="caution">
    <text evidence="7">The sequence shown here is derived from an EMBL/GenBank/DDBJ whole genome shotgun (WGS) entry which is preliminary data.</text>
</comment>
<evidence type="ECO:0000256" key="3">
    <source>
        <dbReference type="ARBA" id="ARBA00022989"/>
    </source>
</evidence>
<evidence type="ECO:0000256" key="4">
    <source>
        <dbReference type="ARBA" id="ARBA00023136"/>
    </source>
</evidence>
<dbReference type="Proteomes" id="UP001500420">
    <property type="component" value="Unassembled WGS sequence"/>
</dbReference>
<dbReference type="InterPro" id="IPR023271">
    <property type="entry name" value="Aquaporin-like"/>
</dbReference>
<comment type="similarity">
    <text evidence="5">Belongs to the FNT transporter (TC 1.A.16) family.</text>
</comment>
<feature type="transmembrane region" description="Helical" evidence="6">
    <location>
        <begin position="108"/>
        <end position="133"/>
    </location>
</feature>
<evidence type="ECO:0000256" key="5">
    <source>
        <dbReference type="ARBA" id="ARBA00049660"/>
    </source>
</evidence>
<dbReference type="PANTHER" id="PTHR30520">
    <property type="entry name" value="FORMATE TRANSPORTER-RELATED"/>
    <property type="match status" value="1"/>
</dbReference>